<keyword evidence="6" id="KW-0238">DNA-binding</keyword>
<protein>
    <recommendedName>
        <fullName evidence="8">Abasic site processing protein</fullName>
        <ecNumber evidence="8">3.4.-.-</ecNumber>
    </recommendedName>
</protein>
<evidence type="ECO:0000256" key="8">
    <source>
        <dbReference type="RuleBase" id="RU364100"/>
    </source>
</evidence>
<proteinExistence type="inferred from homology"/>
<organism evidence="9 10">
    <name type="scientific">Companilactobacillus allii</name>
    <dbReference type="NCBI Taxonomy" id="1847728"/>
    <lineage>
        <taxon>Bacteria</taxon>
        <taxon>Bacillati</taxon>
        <taxon>Bacillota</taxon>
        <taxon>Bacilli</taxon>
        <taxon>Lactobacillales</taxon>
        <taxon>Lactobacillaceae</taxon>
        <taxon>Companilactobacillus</taxon>
    </lineage>
</organism>
<sequence length="187" mass="21529">MCGRFMFQPNDNDEMQRIYQLAVDDGYDPKIGEVYPTDKIAIVSAGDNRVKVVTMKWGFPGFKKGQSIINARSETVMQKAMFNESFMNRRCVFPTTGFFEWSKDKVKHSFNYSDDPDSLFIAGFYKEFDGAQCSVLLTTEPNESVVKIHDRMPLILQKNQINSWIYDQKFAIDFLKSSMPVLKANNV</sequence>
<name>A0A1P8PZV3_9LACO</name>
<keyword evidence="7" id="KW-0456">Lyase</keyword>
<dbReference type="SUPFAM" id="SSF143081">
    <property type="entry name" value="BB1717-like"/>
    <property type="match status" value="1"/>
</dbReference>
<evidence type="ECO:0000256" key="7">
    <source>
        <dbReference type="ARBA" id="ARBA00023239"/>
    </source>
</evidence>
<evidence type="ECO:0000256" key="3">
    <source>
        <dbReference type="ARBA" id="ARBA00022763"/>
    </source>
</evidence>
<dbReference type="RefSeq" id="WP_076613665.1">
    <property type="nucleotide sequence ID" value="NZ_CP019323.1"/>
</dbReference>
<dbReference type="Gene3D" id="3.90.1680.10">
    <property type="entry name" value="SOS response associated peptidase-like"/>
    <property type="match status" value="1"/>
</dbReference>
<evidence type="ECO:0000313" key="9">
    <source>
        <dbReference type="EMBL" id="APX71154.1"/>
    </source>
</evidence>
<evidence type="ECO:0000256" key="5">
    <source>
        <dbReference type="ARBA" id="ARBA00023124"/>
    </source>
</evidence>
<dbReference type="OrthoDB" id="9782620at2"/>
<keyword evidence="4 8" id="KW-0378">Hydrolase</keyword>
<reference evidence="10" key="1">
    <citation type="submission" date="2016-12" db="EMBL/GenBank/DDBJ databases">
        <authorList>
            <person name="Jung M.Y."/>
            <person name="Lee S.H."/>
        </authorList>
    </citation>
    <scope>NUCLEOTIDE SEQUENCE [LARGE SCALE GENOMIC DNA]</scope>
    <source>
        <strain evidence="10">WiKim39</strain>
    </source>
</reference>
<dbReference type="PANTHER" id="PTHR13604">
    <property type="entry name" value="DC12-RELATED"/>
    <property type="match status" value="1"/>
</dbReference>
<dbReference type="InterPro" id="IPR003738">
    <property type="entry name" value="SRAP"/>
</dbReference>
<evidence type="ECO:0000256" key="6">
    <source>
        <dbReference type="ARBA" id="ARBA00023125"/>
    </source>
</evidence>
<dbReference type="InterPro" id="IPR036590">
    <property type="entry name" value="SRAP-like"/>
</dbReference>
<evidence type="ECO:0000313" key="10">
    <source>
        <dbReference type="Proteomes" id="UP000187499"/>
    </source>
</evidence>
<accession>A0A1P8PZV3</accession>
<gene>
    <name evidence="9" type="ORF">BTM29_00680</name>
</gene>
<dbReference type="KEGG" id="lalw:BTM29_00680"/>
<dbReference type="GO" id="GO:0006508">
    <property type="term" value="P:proteolysis"/>
    <property type="evidence" value="ECO:0007669"/>
    <property type="project" value="UniProtKB-KW"/>
</dbReference>
<dbReference type="GO" id="GO:0008233">
    <property type="term" value="F:peptidase activity"/>
    <property type="evidence" value="ECO:0007669"/>
    <property type="project" value="UniProtKB-KW"/>
</dbReference>
<dbReference type="GO" id="GO:0016829">
    <property type="term" value="F:lyase activity"/>
    <property type="evidence" value="ECO:0007669"/>
    <property type="project" value="UniProtKB-KW"/>
</dbReference>
<comment type="similarity">
    <text evidence="1 8">Belongs to the SOS response-associated peptidase family.</text>
</comment>
<keyword evidence="5" id="KW-0190">Covalent protein-DNA linkage</keyword>
<evidence type="ECO:0000256" key="4">
    <source>
        <dbReference type="ARBA" id="ARBA00022801"/>
    </source>
</evidence>
<evidence type="ECO:0000256" key="2">
    <source>
        <dbReference type="ARBA" id="ARBA00022670"/>
    </source>
</evidence>
<dbReference type="GO" id="GO:0106300">
    <property type="term" value="P:protein-DNA covalent cross-linking repair"/>
    <property type="evidence" value="ECO:0007669"/>
    <property type="project" value="InterPro"/>
</dbReference>
<dbReference type="Pfam" id="PF02586">
    <property type="entry name" value="SRAP"/>
    <property type="match status" value="1"/>
</dbReference>
<dbReference type="STRING" id="1847728.BTM29_00680"/>
<dbReference type="EC" id="3.4.-.-" evidence="8"/>
<keyword evidence="3" id="KW-0227">DNA damage</keyword>
<keyword evidence="2 8" id="KW-0645">Protease</keyword>
<evidence type="ECO:0000256" key="1">
    <source>
        <dbReference type="ARBA" id="ARBA00008136"/>
    </source>
</evidence>
<dbReference type="PANTHER" id="PTHR13604:SF0">
    <property type="entry name" value="ABASIC SITE PROCESSING PROTEIN HMCES"/>
    <property type="match status" value="1"/>
</dbReference>
<dbReference type="AlphaFoldDB" id="A0A1P8PZV3"/>
<keyword evidence="10" id="KW-1185">Reference proteome</keyword>
<dbReference type="GO" id="GO:0003697">
    <property type="term" value="F:single-stranded DNA binding"/>
    <property type="evidence" value="ECO:0007669"/>
    <property type="project" value="InterPro"/>
</dbReference>
<dbReference type="EMBL" id="CP019323">
    <property type="protein sequence ID" value="APX71154.1"/>
    <property type="molecule type" value="Genomic_DNA"/>
</dbReference>
<dbReference type="Proteomes" id="UP000187499">
    <property type="component" value="Chromosome"/>
</dbReference>